<dbReference type="Proteomes" id="UP000031666">
    <property type="component" value="Unassembled WGS sequence"/>
</dbReference>
<sequence length="90" mass="10114">MNKNEKYAAYEYALELVGDIIQNELAIGYCLKVINSDNKSIEVTVMSPEVCCPATVKVYLTPLDNDLVRNREAIIDKLKSHLTKKGLALR</sequence>
<evidence type="ECO:0000313" key="2">
    <source>
        <dbReference type="Proteomes" id="UP000031666"/>
    </source>
</evidence>
<comment type="caution">
    <text evidence="1">The sequence shown here is derived from an EMBL/GenBank/DDBJ whole genome shotgun (WGS) entry which is preliminary data.</text>
</comment>
<accession>A0A0B8QPK0</accession>
<reference evidence="1 2" key="1">
    <citation type="submission" date="2015-01" db="EMBL/GenBank/DDBJ databases">
        <title>Vibrio sp. C94 JCM 19241 whole genome shotgun sequence.</title>
        <authorList>
            <person name="Sawabe T."/>
            <person name="Meirelles P."/>
            <person name="Feng G."/>
            <person name="Sayaka M."/>
            <person name="Hattori M."/>
            <person name="Ohkuma M."/>
        </authorList>
    </citation>
    <scope>NUCLEOTIDE SEQUENCE [LARGE SCALE GENOMIC DNA]</scope>
    <source>
        <strain evidence="2">JCM 19241</strain>
    </source>
</reference>
<evidence type="ECO:0000313" key="1">
    <source>
        <dbReference type="EMBL" id="GAM76314.1"/>
    </source>
</evidence>
<organism evidence="1 2">
    <name type="scientific">Vibrio ishigakensis</name>
    <dbReference type="NCBI Taxonomy" id="1481914"/>
    <lineage>
        <taxon>Bacteria</taxon>
        <taxon>Pseudomonadati</taxon>
        <taxon>Pseudomonadota</taxon>
        <taxon>Gammaproteobacteria</taxon>
        <taxon>Vibrionales</taxon>
        <taxon>Vibrionaceae</taxon>
        <taxon>Vibrio</taxon>
    </lineage>
</organism>
<dbReference type="AlphaFoldDB" id="A0A0B8QPK0"/>
<reference evidence="1 2" key="2">
    <citation type="submission" date="2015-01" db="EMBL/GenBank/DDBJ databases">
        <authorList>
            <consortium name="NBRP consortium"/>
            <person name="Sawabe T."/>
            <person name="Meirelles P."/>
            <person name="Feng G."/>
            <person name="Sayaka M."/>
            <person name="Hattori M."/>
            <person name="Ohkuma M."/>
        </authorList>
    </citation>
    <scope>NUCLEOTIDE SEQUENCE [LARGE SCALE GENOMIC DNA]</scope>
    <source>
        <strain evidence="2">JCM 19241</strain>
    </source>
</reference>
<proteinExistence type="predicted"/>
<name>A0A0B8QPK0_9VIBR</name>
<dbReference type="EMBL" id="BBSC01000006">
    <property type="protein sequence ID" value="GAM76314.1"/>
    <property type="molecule type" value="Genomic_DNA"/>
</dbReference>
<protein>
    <submittedName>
        <fullName evidence="1">Uncharacterized protein</fullName>
    </submittedName>
</protein>
<gene>
    <name evidence="1" type="ORF">JCM19241_3851</name>
</gene>